<evidence type="ECO:0000256" key="6">
    <source>
        <dbReference type="ARBA" id="ARBA00022989"/>
    </source>
</evidence>
<proteinExistence type="inferred from homology"/>
<dbReference type="GO" id="GO:0005886">
    <property type="term" value="C:plasma membrane"/>
    <property type="evidence" value="ECO:0007669"/>
    <property type="project" value="UniProtKB-SubCell"/>
</dbReference>
<evidence type="ECO:0000256" key="2">
    <source>
        <dbReference type="ARBA" id="ARBA00007651"/>
    </source>
</evidence>
<sequence length="203" mass="21781">MRGGVGVSPGNVPVYFYGGGKVKLVERRVKVAEVVLRCLICGLGVIAAALVGTDSQVRRIFSLEKRARFTDMKALVFLVIANGVAAGYSLFQGVRCVISMMRGSVLLNKPLAWAIFSCDQMMAYVALAAVAAAAESAVLGQFGQAELQWMKICNLYSKFCTRVGEGIVSAFLVSISMVTISCISAFNLFRLYGPNKGKNSGSW</sequence>
<evidence type="ECO:0000313" key="12">
    <source>
        <dbReference type="Proteomes" id="UP000515123"/>
    </source>
</evidence>
<keyword evidence="5 8" id="KW-0812">Transmembrane</keyword>
<dbReference type="Proteomes" id="UP000092600">
    <property type="component" value="Unassembled WGS sequence"/>
</dbReference>
<dbReference type="InterPro" id="IPR006702">
    <property type="entry name" value="CASP_dom"/>
</dbReference>
<evidence type="ECO:0000313" key="10">
    <source>
        <dbReference type="EMBL" id="OAY66358.1"/>
    </source>
</evidence>
<dbReference type="OrthoDB" id="689701at2759"/>
<feature type="transmembrane region" description="Helical" evidence="8">
    <location>
        <begin position="111"/>
        <end position="134"/>
    </location>
</feature>
<feature type="domain" description="Casparian strip membrane protein" evidence="9">
    <location>
        <begin position="27"/>
        <end position="175"/>
    </location>
</feature>
<evidence type="ECO:0000313" key="13">
    <source>
        <dbReference type="RefSeq" id="XP_020100105.1"/>
    </source>
</evidence>
<evidence type="ECO:0000256" key="5">
    <source>
        <dbReference type="ARBA" id="ARBA00022692"/>
    </source>
</evidence>
<organism evidence="10 11">
    <name type="scientific">Ananas comosus</name>
    <name type="common">Pineapple</name>
    <name type="synonym">Ananas ananas</name>
    <dbReference type="NCBI Taxonomy" id="4615"/>
    <lineage>
        <taxon>Eukaryota</taxon>
        <taxon>Viridiplantae</taxon>
        <taxon>Streptophyta</taxon>
        <taxon>Embryophyta</taxon>
        <taxon>Tracheophyta</taxon>
        <taxon>Spermatophyta</taxon>
        <taxon>Magnoliopsida</taxon>
        <taxon>Liliopsida</taxon>
        <taxon>Poales</taxon>
        <taxon>Bromeliaceae</taxon>
        <taxon>Bromelioideae</taxon>
        <taxon>Ananas</taxon>
    </lineage>
</organism>
<dbReference type="Proteomes" id="UP000515123">
    <property type="component" value="Linkage group 12"/>
</dbReference>
<dbReference type="InterPro" id="IPR006459">
    <property type="entry name" value="CASP/CASPL"/>
</dbReference>
<keyword evidence="4 8" id="KW-1003">Cell membrane</keyword>
<reference evidence="10 11" key="1">
    <citation type="journal article" date="2016" name="DNA Res.">
        <title>The draft genome of MD-2 pineapple using hybrid error correction of long reads.</title>
        <authorList>
            <person name="Redwan R.M."/>
            <person name="Saidin A."/>
            <person name="Kumar S.V."/>
        </authorList>
    </citation>
    <scope>NUCLEOTIDE SEQUENCE [LARGE SCALE GENOMIC DNA]</scope>
    <source>
        <strain evidence="11">cv. MD2</strain>
        <tissue evidence="10">Leaf</tissue>
    </source>
</reference>
<dbReference type="NCBIfam" id="TIGR01569">
    <property type="entry name" value="A_tha_TIGR01569"/>
    <property type="match status" value="1"/>
</dbReference>
<evidence type="ECO:0000259" key="9">
    <source>
        <dbReference type="Pfam" id="PF04535"/>
    </source>
</evidence>
<evidence type="ECO:0000256" key="7">
    <source>
        <dbReference type="ARBA" id="ARBA00023136"/>
    </source>
</evidence>
<comment type="similarity">
    <text evidence="2 8">Belongs to the Casparian strip membrane proteins (CASP) family.</text>
</comment>
<evidence type="ECO:0000256" key="3">
    <source>
        <dbReference type="ARBA" id="ARBA00011489"/>
    </source>
</evidence>
<feature type="transmembrane region" description="Helical" evidence="8">
    <location>
        <begin position="167"/>
        <end position="189"/>
    </location>
</feature>
<feature type="transmembrane region" description="Helical" evidence="8">
    <location>
        <begin position="34"/>
        <end position="53"/>
    </location>
</feature>
<accession>A0A199UNK6</accession>
<name>A0A199UNK6_ANACO</name>
<dbReference type="STRING" id="4615.A0A199UNK6"/>
<evidence type="ECO:0000256" key="1">
    <source>
        <dbReference type="ARBA" id="ARBA00004651"/>
    </source>
</evidence>
<dbReference type="PANTHER" id="PTHR33573">
    <property type="entry name" value="CASP-LIKE PROTEIN 4A4"/>
    <property type="match status" value="1"/>
</dbReference>
<feature type="transmembrane region" description="Helical" evidence="8">
    <location>
        <begin position="74"/>
        <end position="91"/>
    </location>
</feature>
<keyword evidence="12" id="KW-1185">Reference proteome</keyword>
<dbReference type="EMBL" id="LSRQ01006287">
    <property type="protein sequence ID" value="OAY66358.1"/>
    <property type="molecule type" value="Genomic_DNA"/>
</dbReference>
<keyword evidence="7 8" id="KW-0472">Membrane</keyword>
<dbReference type="AlphaFoldDB" id="A0A199UNK6"/>
<evidence type="ECO:0000313" key="11">
    <source>
        <dbReference type="Proteomes" id="UP000092600"/>
    </source>
</evidence>
<protein>
    <recommendedName>
        <fullName evidence="8">CASP-like protein</fullName>
    </recommendedName>
</protein>
<comment type="subunit">
    <text evidence="3 8">Homodimer and heterodimers.</text>
</comment>
<evidence type="ECO:0000256" key="8">
    <source>
        <dbReference type="RuleBase" id="RU361233"/>
    </source>
</evidence>
<dbReference type="Gramene" id="Aco000071.1.mrna1">
    <property type="protein sequence ID" value="Aco000071.1.mrna1"/>
    <property type="gene ID" value="Aco000071.1.path1"/>
</dbReference>
<gene>
    <name evidence="13" type="primary">LOC109718329</name>
    <name evidence="10" type="ORF">ACMD2_13907</name>
</gene>
<dbReference type="Pfam" id="PF04535">
    <property type="entry name" value="CASP_dom"/>
    <property type="match status" value="1"/>
</dbReference>
<comment type="subcellular location">
    <subcellularLocation>
        <location evidence="1 8">Cell membrane</location>
        <topology evidence="1 8">Multi-pass membrane protein</topology>
    </subcellularLocation>
</comment>
<dbReference type="PANTHER" id="PTHR33573:SF64">
    <property type="entry name" value="CASP-LIKE PROTEIN 2B1"/>
    <property type="match status" value="1"/>
</dbReference>
<evidence type="ECO:0000256" key="4">
    <source>
        <dbReference type="ARBA" id="ARBA00022475"/>
    </source>
</evidence>
<dbReference type="RefSeq" id="XP_020100105.1">
    <property type="nucleotide sequence ID" value="XM_020244516.1"/>
</dbReference>
<keyword evidence="6 8" id="KW-1133">Transmembrane helix</keyword>
<reference evidence="13" key="2">
    <citation type="submission" date="2025-04" db="UniProtKB">
        <authorList>
            <consortium name="RefSeq"/>
        </authorList>
    </citation>
    <scope>IDENTIFICATION</scope>
    <source>
        <tissue evidence="13">Leaf</tissue>
    </source>
</reference>
<dbReference type="GeneID" id="109718329"/>